<dbReference type="KEGG" id="wma:WM2015_732"/>
<protein>
    <submittedName>
        <fullName evidence="1">Uncharacterized protein</fullName>
    </submittedName>
</protein>
<sequence>MSRFLSLLALGGLCISSLAHAERCPGFADERLISLLDGVAGIAEQVDAATHRRISGLAQQVSTLRRMLSDSDPAALDAACRVMQQYPSIETGLQESRLFLQESAIQGWLNTVSRGGAEGLRDLNCLDDRSYEGIRATLSILTITDVTLQSVCDGLSCYPIACRVCNVVAIIAAVLIPPIETGLAVDGLYCDTQHINDMESLCPVLGPGVCDSGRGTGDSLVEIESLVGGDLLTAVSTIDERGVKQETLDDTQALLEDRVQRTREQLDGLSSAIDADTARRGDFQADLRALAIEAALSGASTTAPIDLQLPASVGGRLEVVREIVADAIVNSSNAGIDVDAALPFLRAGDEFLNAGAYGDAFRNYRNAYRELVR</sequence>
<dbReference type="STRING" id="1579979.WM2015_732"/>
<dbReference type="EMBL" id="CP012154">
    <property type="protein sequence ID" value="AKS41113.1"/>
    <property type="molecule type" value="Genomic_DNA"/>
</dbReference>
<evidence type="ECO:0000313" key="2">
    <source>
        <dbReference type="Proteomes" id="UP000066624"/>
    </source>
</evidence>
<gene>
    <name evidence="1" type="ORF">WM2015_732</name>
</gene>
<keyword evidence="2" id="KW-1185">Reference proteome</keyword>
<dbReference type="AlphaFoldDB" id="A0A0K0XTV4"/>
<name>A0A0K0XTV4_9GAMM</name>
<reference evidence="1 2" key="1">
    <citation type="submission" date="2015-07" db="EMBL/GenBank/DDBJ databases">
        <authorList>
            <person name="Noorani M."/>
        </authorList>
    </citation>
    <scope>NUCLEOTIDE SEQUENCE [LARGE SCALE GENOMIC DNA]</scope>
    <source>
        <strain evidence="1 2">KCTC 42284</strain>
    </source>
</reference>
<dbReference type="RefSeq" id="WP_049724777.1">
    <property type="nucleotide sequence ID" value="NZ_CP012154.1"/>
</dbReference>
<proteinExistence type="predicted"/>
<organism evidence="1 2">
    <name type="scientific">Wenzhouxiangella marina</name>
    <dbReference type="NCBI Taxonomy" id="1579979"/>
    <lineage>
        <taxon>Bacteria</taxon>
        <taxon>Pseudomonadati</taxon>
        <taxon>Pseudomonadota</taxon>
        <taxon>Gammaproteobacteria</taxon>
        <taxon>Chromatiales</taxon>
        <taxon>Wenzhouxiangellaceae</taxon>
        <taxon>Wenzhouxiangella</taxon>
    </lineage>
</organism>
<accession>A0A0K0XTV4</accession>
<evidence type="ECO:0000313" key="1">
    <source>
        <dbReference type="EMBL" id="AKS41113.1"/>
    </source>
</evidence>
<dbReference type="Proteomes" id="UP000066624">
    <property type="component" value="Chromosome"/>
</dbReference>